<dbReference type="Proteomes" id="UP000032027">
    <property type="component" value="Chromosome"/>
</dbReference>
<dbReference type="PATRIC" id="fig|1582439.9.peg.367"/>
<dbReference type="KEGG" id="nid:NPIRD3C_0365"/>
<keyword evidence="4 5" id="KW-0472">Membrane</keyword>
<evidence type="ECO:0000256" key="5">
    <source>
        <dbReference type="SAM" id="Phobius"/>
    </source>
</evidence>
<organism evidence="6 7">
    <name type="scientific">Nitrosopumilus piranensis</name>
    <dbReference type="NCBI Taxonomy" id="1582439"/>
    <lineage>
        <taxon>Archaea</taxon>
        <taxon>Nitrososphaerota</taxon>
        <taxon>Nitrososphaeria</taxon>
        <taxon>Nitrosopumilales</taxon>
        <taxon>Nitrosopumilaceae</taxon>
        <taxon>Nitrosopumilus</taxon>
    </lineage>
</organism>
<dbReference type="InterPro" id="IPR003844">
    <property type="entry name" value="UPF0060"/>
</dbReference>
<evidence type="ECO:0000256" key="3">
    <source>
        <dbReference type="ARBA" id="ARBA00022989"/>
    </source>
</evidence>
<dbReference type="AlphaFoldDB" id="A0A0C5BTI7"/>
<evidence type="ECO:0000256" key="1">
    <source>
        <dbReference type="ARBA" id="ARBA00022475"/>
    </source>
</evidence>
<feature type="transmembrane region" description="Helical" evidence="5">
    <location>
        <begin position="63"/>
        <end position="79"/>
    </location>
</feature>
<dbReference type="GO" id="GO:0005886">
    <property type="term" value="C:plasma membrane"/>
    <property type="evidence" value="ECO:0007669"/>
    <property type="project" value="TreeGrafter"/>
</dbReference>
<feature type="transmembrane region" description="Helical" evidence="5">
    <location>
        <begin position="6"/>
        <end position="29"/>
    </location>
</feature>
<dbReference type="NCBIfam" id="NF002586">
    <property type="entry name" value="PRK02237.1"/>
    <property type="match status" value="1"/>
</dbReference>
<proteinExistence type="predicted"/>
<reference evidence="7" key="1">
    <citation type="submission" date="2015-02" db="EMBL/GenBank/DDBJ databases">
        <title>Characterization of two novel Thaumarchaeota isolated from the Northern Adriatic Sea.</title>
        <authorList>
            <person name="Bayer B."/>
            <person name="Vojvoda J."/>
            <person name="Offre P."/>
            <person name="Srivastava A."/>
            <person name="Elisabeth N."/>
            <person name="Garcia J.A.L."/>
            <person name="Schleper C."/>
            <person name="Herndl G.J."/>
        </authorList>
    </citation>
    <scope>NUCLEOTIDE SEQUENCE [LARGE SCALE GENOMIC DNA]</scope>
    <source>
        <strain evidence="7">D3C</strain>
    </source>
</reference>
<keyword evidence="2 5" id="KW-0812">Transmembrane</keyword>
<dbReference type="EMBL" id="CP010868">
    <property type="protein sequence ID" value="AJM91581.1"/>
    <property type="molecule type" value="Genomic_DNA"/>
</dbReference>
<reference evidence="6 7" key="2">
    <citation type="journal article" date="2016" name="ISME J.">
        <title>Physiological and genomic characterization of two novel marine thaumarchaeal strains indicates niche differentiation.</title>
        <authorList>
            <person name="Bayer B."/>
            <person name="Vojvoda J."/>
            <person name="Offre P."/>
            <person name="Alves R.J."/>
            <person name="Elisabeth N.H."/>
            <person name="Garcia J.A."/>
            <person name="Volland J.M."/>
            <person name="Srivastava A."/>
            <person name="Schleper C."/>
            <person name="Herndl G.J."/>
        </authorList>
    </citation>
    <scope>NUCLEOTIDE SEQUENCE [LARGE SCALE GENOMIC DNA]</scope>
    <source>
        <strain evidence="6 7">D3C</strain>
    </source>
</reference>
<dbReference type="HOGENOM" id="CLU_117653_2_0_2"/>
<dbReference type="InterPro" id="IPR037185">
    <property type="entry name" value="EmrE-like"/>
</dbReference>
<dbReference type="PANTHER" id="PTHR36116:SF1">
    <property type="entry name" value="UPF0060 MEMBRANE PROTEIN YNFA"/>
    <property type="match status" value="1"/>
</dbReference>
<dbReference type="Gene3D" id="1.10.3730.20">
    <property type="match status" value="1"/>
</dbReference>
<keyword evidence="3 5" id="KW-1133">Transmembrane helix</keyword>
<keyword evidence="1" id="KW-1003">Cell membrane</keyword>
<dbReference type="SUPFAM" id="SSF103481">
    <property type="entry name" value="Multidrug resistance efflux transporter EmrE"/>
    <property type="match status" value="1"/>
</dbReference>
<evidence type="ECO:0000313" key="6">
    <source>
        <dbReference type="EMBL" id="AJM91581.1"/>
    </source>
</evidence>
<feature type="transmembrane region" description="Helical" evidence="5">
    <location>
        <begin position="91"/>
        <end position="108"/>
    </location>
</feature>
<evidence type="ECO:0000256" key="2">
    <source>
        <dbReference type="ARBA" id="ARBA00022692"/>
    </source>
</evidence>
<dbReference type="OrthoDB" id="129688at2157"/>
<sequence length="109" mass="12073">MVEVTSTIGIFFFAALLEIGGGYLVWKWLHDHKGKILGLIGGLILFSYGIVMTLQPADFGKVYATYGGIFVVSSIIWGFWIDKKKPDKPEIVGSVIVLIGVAVMFYFPR</sequence>
<gene>
    <name evidence="6" type="ORF">NPIRD3C_0365</name>
</gene>
<feature type="transmembrane region" description="Helical" evidence="5">
    <location>
        <begin position="36"/>
        <end position="57"/>
    </location>
</feature>
<evidence type="ECO:0000256" key="4">
    <source>
        <dbReference type="ARBA" id="ARBA00023136"/>
    </source>
</evidence>
<keyword evidence="7" id="KW-1185">Reference proteome</keyword>
<dbReference type="Pfam" id="PF02694">
    <property type="entry name" value="UPF0060"/>
    <property type="match status" value="1"/>
</dbReference>
<dbReference type="STRING" id="1582439.NPIRD3C_0365"/>
<dbReference type="PANTHER" id="PTHR36116">
    <property type="entry name" value="UPF0060 MEMBRANE PROTEIN YNFA"/>
    <property type="match status" value="1"/>
</dbReference>
<name>A0A0C5BTI7_9ARCH</name>
<evidence type="ECO:0000313" key="7">
    <source>
        <dbReference type="Proteomes" id="UP000032027"/>
    </source>
</evidence>
<protein>
    <submittedName>
        <fullName evidence="6">Uncharacterized protein</fullName>
    </submittedName>
</protein>
<reference evidence="6 7" key="3">
    <citation type="journal article" date="2019" name="Int. J. Syst. Evol. Microbiol.">
        <title>Nitrosopumilus adriaticus sp. nov. and Nitrosopumilus piranensis sp. nov., two ammonia-oxidizing archaea from the Adriatic Sea and members of the class Nitrososphaeria.</title>
        <authorList>
            <person name="Bayer B."/>
            <person name="Vojvoda J."/>
            <person name="Reinthaler T."/>
            <person name="Reyes C."/>
            <person name="Pinto M."/>
            <person name="Herndl G.J."/>
        </authorList>
    </citation>
    <scope>NUCLEOTIDE SEQUENCE [LARGE SCALE GENOMIC DNA]</scope>
    <source>
        <strain evidence="6 7">D3C</strain>
    </source>
</reference>
<accession>A0A0C5BTI7</accession>
<dbReference type="GeneID" id="41599529"/>
<dbReference type="RefSeq" id="WP_148702567.1">
    <property type="nucleotide sequence ID" value="NZ_CP010868.1"/>
</dbReference>